<evidence type="ECO:0000313" key="8">
    <source>
        <dbReference type="EMBL" id="KAI8575183.1"/>
    </source>
</evidence>
<evidence type="ECO:0000256" key="1">
    <source>
        <dbReference type="ARBA" id="ARBA00022603"/>
    </source>
</evidence>
<dbReference type="RefSeq" id="XP_051440187.1">
    <property type="nucleotide sequence ID" value="XM_051592556.1"/>
</dbReference>
<dbReference type="AlphaFoldDB" id="A0AAD5E0J3"/>
<dbReference type="GO" id="GO:0008270">
    <property type="term" value="F:zinc ion binding"/>
    <property type="evidence" value="ECO:0007669"/>
    <property type="project" value="InterPro"/>
</dbReference>
<dbReference type="Proteomes" id="UP001206595">
    <property type="component" value="Unassembled WGS sequence"/>
</dbReference>
<evidence type="ECO:0000256" key="6">
    <source>
        <dbReference type="PROSITE-ProRule" id="PRU00333"/>
    </source>
</evidence>
<keyword evidence="2 6" id="KW-0808">Transferase</keyword>
<dbReference type="InterPro" id="IPR003726">
    <property type="entry name" value="HCY_dom"/>
</dbReference>
<keyword evidence="3 5" id="KW-0479">Metal-binding</keyword>
<dbReference type="GO" id="GO:0032259">
    <property type="term" value="P:methylation"/>
    <property type="evidence" value="ECO:0007669"/>
    <property type="project" value="UniProtKB-KW"/>
</dbReference>
<keyword evidence="4 5" id="KW-0862">Zinc</keyword>
<proteinExistence type="predicted"/>
<dbReference type="InterPro" id="IPR051486">
    <property type="entry name" value="Hcy_S-methyltransferase"/>
</dbReference>
<organism evidence="8 9">
    <name type="scientific">Umbelopsis ramanniana AG</name>
    <dbReference type="NCBI Taxonomy" id="1314678"/>
    <lineage>
        <taxon>Eukaryota</taxon>
        <taxon>Fungi</taxon>
        <taxon>Fungi incertae sedis</taxon>
        <taxon>Mucoromycota</taxon>
        <taxon>Mucoromycotina</taxon>
        <taxon>Umbelopsidomycetes</taxon>
        <taxon>Umbelopsidales</taxon>
        <taxon>Umbelopsidaceae</taxon>
        <taxon>Umbelopsis</taxon>
    </lineage>
</organism>
<evidence type="ECO:0000256" key="2">
    <source>
        <dbReference type="ARBA" id="ARBA00022679"/>
    </source>
</evidence>
<gene>
    <name evidence="8" type="ORF">K450DRAFT_262928</name>
</gene>
<dbReference type="InterPro" id="IPR036589">
    <property type="entry name" value="HCY_dom_sf"/>
</dbReference>
<feature type="domain" description="Hcy-binding" evidence="7">
    <location>
        <begin position="1"/>
        <end position="307"/>
    </location>
</feature>
<evidence type="ECO:0000259" key="7">
    <source>
        <dbReference type="PROSITE" id="PS50970"/>
    </source>
</evidence>
<feature type="binding site" evidence="6">
    <location>
        <position position="293"/>
    </location>
    <ligand>
        <name>Zn(2+)</name>
        <dbReference type="ChEBI" id="CHEBI:29105"/>
    </ligand>
</feature>
<feature type="binding site" evidence="6">
    <location>
        <position position="292"/>
    </location>
    <ligand>
        <name>Zn(2+)</name>
        <dbReference type="ChEBI" id="CHEBI:29105"/>
    </ligand>
</feature>
<dbReference type="EMBL" id="MU620994">
    <property type="protein sequence ID" value="KAI8575183.1"/>
    <property type="molecule type" value="Genomic_DNA"/>
</dbReference>
<comment type="cofactor">
    <cofactor evidence="5">
        <name>Zn(2+)</name>
        <dbReference type="ChEBI" id="CHEBI:29105"/>
    </cofactor>
    <text evidence="5">Binds 1 zinc ion per subunit.</text>
</comment>
<dbReference type="SUPFAM" id="SSF82282">
    <property type="entry name" value="Homocysteine S-methyltransferase"/>
    <property type="match status" value="1"/>
</dbReference>
<reference evidence="8" key="1">
    <citation type="submission" date="2021-06" db="EMBL/GenBank/DDBJ databases">
        <authorList>
            <consortium name="DOE Joint Genome Institute"/>
            <person name="Mondo S.J."/>
            <person name="Amses K.R."/>
            <person name="Simmons D.R."/>
            <person name="Longcore J.E."/>
            <person name="Seto K."/>
            <person name="Alves G.H."/>
            <person name="Bonds A.E."/>
            <person name="Quandt C.A."/>
            <person name="Davis W.J."/>
            <person name="Chang Y."/>
            <person name="Letcher P.M."/>
            <person name="Powell M.J."/>
            <person name="Kuo A."/>
            <person name="Labutti K."/>
            <person name="Pangilinan J."/>
            <person name="Andreopoulos W."/>
            <person name="Tritt A."/>
            <person name="Riley R."/>
            <person name="Hundley H."/>
            <person name="Johnson J."/>
            <person name="Lipzen A."/>
            <person name="Barry K."/>
            <person name="Berbee M.L."/>
            <person name="Buchler N.E."/>
            <person name="Grigoriev I.V."/>
            <person name="Spatafora J.W."/>
            <person name="Stajich J.E."/>
            <person name="James T.Y."/>
        </authorList>
    </citation>
    <scope>NUCLEOTIDE SEQUENCE</scope>
    <source>
        <strain evidence="8">AG</strain>
    </source>
</reference>
<dbReference type="NCBIfam" id="NF007020">
    <property type="entry name" value="PRK09485.1"/>
    <property type="match status" value="1"/>
</dbReference>
<dbReference type="Gene3D" id="3.20.20.330">
    <property type="entry name" value="Homocysteine-binding-like domain"/>
    <property type="match status" value="1"/>
</dbReference>
<dbReference type="Pfam" id="PF02574">
    <property type="entry name" value="S-methyl_trans"/>
    <property type="match status" value="1"/>
</dbReference>
<dbReference type="PANTHER" id="PTHR46015:SF1">
    <property type="entry name" value="HOMOCYSTEINE S-METHYLTRANSFERASE-LIKE ISOFORM 1"/>
    <property type="match status" value="1"/>
</dbReference>
<protein>
    <recommendedName>
        <fullName evidence="7">Hcy-binding domain-containing protein</fullName>
    </recommendedName>
</protein>
<dbReference type="GO" id="GO:0033528">
    <property type="term" value="P:S-methylmethionine cycle"/>
    <property type="evidence" value="ECO:0007669"/>
    <property type="project" value="TreeGrafter"/>
</dbReference>
<sequence length="309" mass="34039">MTITILDGGMATTLERTFHKDLSGYLWSAACLKDCPAAIKAVHTAHLDAGAEIITTCTYQASFEGFRRAGYTDNEAVELMLRGVELADEARKEYQENTGKSIKVALSLGCYGAILANGAEYSGDYGDISLQSLVDFHRRRLDVFFNDGIPYRGIDFILFETVPSYLEAQAIHQLLRETPYTVPSMVSFSCNSLHTVCHGEPIAQCVALFNDLNHVSAVGVNCTKPRFITSLLQDIHGATQNKTLLVYPDGGEEWDAEARAWKVETKMDAQQFGSMFKSWIKQFGSDFIIGGCCGTTAHHISSISHLVDQ</sequence>
<dbReference type="PANTHER" id="PTHR46015">
    <property type="entry name" value="ZGC:172121"/>
    <property type="match status" value="1"/>
</dbReference>
<dbReference type="PROSITE" id="PS50970">
    <property type="entry name" value="HCY"/>
    <property type="match status" value="1"/>
</dbReference>
<feature type="binding site" evidence="5 6">
    <location>
        <position position="222"/>
    </location>
    <ligand>
        <name>Zn(2+)</name>
        <dbReference type="ChEBI" id="CHEBI:29105"/>
    </ligand>
</feature>
<keyword evidence="1 6" id="KW-0489">Methyltransferase</keyword>
<evidence type="ECO:0000256" key="5">
    <source>
        <dbReference type="PIRSR" id="PIRSR037505-2"/>
    </source>
</evidence>
<evidence type="ECO:0000256" key="3">
    <source>
        <dbReference type="ARBA" id="ARBA00022723"/>
    </source>
</evidence>
<keyword evidence="9" id="KW-1185">Reference proteome</keyword>
<reference evidence="8" key="2">
    <citation type="journal article" date="2022" name="Proc. Natl. Acad. Sci. U.S.A.">
        <title>Diploid-dominant life cycles characterize the early evolution of Fungi.</title>
        <authorList>
            <person name="Amses K.R."/>
            <person name="Simmons D.R."/>
            <person name="Longcore J.E."/>
            <person name="Mondo S.J."/>
            <person name="Seto K."/>
            <person name="Jeronimo G.H."/>
            <person name="Bonds A.E."/>
            <person name="Quandt C.A."/>
            <person name="Davis W.J."/>
            <person name="Chang Y."/>
            <person name="Federici B.A."/>
            <person name="Kuo A."/>
            <person name="LaButti K."/>
            <person name="Pangilinan J."/>
            <person name="Andreopoulos W."/>
            <person name="Tritt A."/>
            <person name="Riley R."/>
            <person name="Hundley H."/>
            <person name="Johnson J."/>
            <person name="Lipzen A."/>
            <person name="Barry K."/>
            <person name="Lang B.F."/>
            <person name="Cuomo C.A."/>
            <person name="Buchler N.E."/>
            <person name="Grigoriev I.V."/>
            <person name="Spatafora J.W."/>
            <person name="Stajich J.E."/>
            <person name="James T.Y."/>
        </authorList>
    </citation>
    <scope>NUCLEOTIDE SEQUENCE</scope>
    <source>
        <strain evidence="8">AG</strain>
    </source>
</reference>
<evidence type="ECO:0000256" key="4">
    <source>
        <dbReference type="ARBA" id="ARBA00022833"/>
    </source>
</evidence>
<dbReference type="InterPro" id="IPR017226">
    <property type="entry name" value="BHMT-like"/>
</dbReference>
<dbReference type="GO" id="GO:0009086">
    <property type="term" value="P:methionine biosynthetic process"/>
    <property type="evidence" value="ECO:0007669"/>
    <property type="project" value="InterPro"/>
</dbReference>
<dbReference type="GeneID" id="75917898"/>
<dbReference type="GO" id="GO:0008898">
    <property type="term" value="F:S-adenosylmethionine-homocysteine S-methyltransferase activity"/>
    <property type="evidence" value="ECO:0007669"/>
    <property type="project" value="TreeGrafter"/>
</dbReference>
<accession>A0AAD5E0J3</accession>
<name>A0AAD5E0J3_UMBRA</name>
<comment type="caution">
    <text evidence="8">The sequence shown here is derived from an EMBL/GenBank/DDBJ whole genome shotgun (WGS) entry which is preliminary data.</text>
</comment>
<dbReference type="PIRSF" id="PIRSF037505">
    <property type="entry name" value="Betaine_HMT"/>
    <property type="match status" value="1"/>
</dbReference>
<evidence type="ECO:0000313" key="9">
    <source>
        <dbReference type="Proteomes" id="UP001206595"/>
    </source>
</evidence>